<evidence type="ECO:0000259" key="2">
    <source>
        <dbReference type="Pfam" id="PF13550"/>
    </source>
</evidence>
<accession>A0A841LUX7</accession>
<comment type="caution">
    <text evidence="4">The sequence shown here is derived from an EMBL/GenBank/DDBJ whole genome shotgun (WGS) entry which is preliminary data.</text>
</comment>
<protein>
    <recommendedName>
        <fullName evidence="6">Tip attachment protein J domain-containing protein</fullName>
    </recommendedName>
</protein>
<dbReference type="AlphaFoldDB" id="A0A841LUX7"/>
<organism evidence="4 5">
    <name type="scientific">Paenochrobactrum gallinarii</name>
    <dbReference type="NCBI Taxonomy" id="643673"/>
    <lineage>
        <taxon>Bacteria</taxon>
        <taxon>Pseudomonadati</taxon>
        <taxon>Pseudomonadota</taxon>
        <taxon>Alphaproteobacteria</taxon>
        <taxon>Hyphomicrobiales</taxon>
        <taxon>Brucellaceae</taxon>
        <taxon>Paenochrobactrum</taxon>
    </lineage>
</organism>
<keyword evidence="5" id="KW-1185">Reference proteome</keyword>
<dbReference type="InterPro" id="IPR032876">
    <property type="entry name" value="J_dom"/>
</dbReference>
<evidence type="ECO:0000313" key="4">
    <source>
        <dbReference type="EMBL" id="MBB6260307.1"/>
    </source>
</evidence>
<name>A0A841LUX7_9HYPH</name>
<evidence type="ECO:0000259" key="1">
    <source>
        <dbReference type="Pfam" id="PF13547"/>
    </source>
</evidence>
<dbReference type="Pfam" id="PF23666">
    <property type="entry name" value="Rcc01698_C"/>
    <property type="match status" value="1"/>
</dbReference>
<sequence>MRAHLTYWPEAGAHNPVSPLYGGKMLDDERIYLWAWDTRPFPEFPLYNYYWGDAANWSRGHWLNGRLSQVSLDELIAQIIQDYGLPEVDSSQADGCVHGFVISDPTTARSVLEPLLEIFGVHAFEKDGKFIFKSLDHRQEAIRIIDDIVVPDEADALTITLEDKNDLPRNATLFYQDPMREYQAGGAKTYQDMGEGDESISLSGSLERGAADGLVEQWLLRRQAHRRSVSFAVPWARAQFHVGDRVKLPIVNGNRDYVITSLEDGEVRQVQAVALAPRIDVSDHGEIPFKPDPAPVLDVKPLVHLIDLPLWPGAEKAHQQLRVACHAKPWRGVAAYVSPQTDGFTERTLVTSRAVMGELLQPFVSEQASGRIISGYNLDVVLYAGELHSCTMQQLYNGANTAIIQAPDGEWEVLQFLHAEEVANGHWRLSDFLRGQLGTEAQSMMEKSAEAAFILLDSSVVPVGLDASEIGLQLNWRLGTAGRPFTSDYFETIATIGGMRALRPLSPVHLRAKRQGNNTYFSWIRRGRIDADSWLADDIVIGEERERYQAELWRGGLKVWGGELSEPAWNLTATQREALFGSAPADIEFKVAMVSAQAGHGDFATLHLTL</sequence>
<evidence type="ECO:0008006" key="6">
    <source>
        <dbReference type="Google" id="ProtNLM"/>
    </source>
</evidence>
<feature type="domain" description="Rcc01698-like C-terminal" evidence="3">
    <location>
        <begin position="354"/>
        <end position="453"/>
    </location>
</feature>
<gene>
    <name evidence="4" type="ORF">FHS77_000831</name>
</gene>
<dbReference type="InterPro" id="IPR056490">
    <property type="entry name" value="Rcc01698_C"/>
</dbReference>
<dbReference type="Pfam" id="PF13547">
    <property type="entry name" value="GTA_TIM"/>
    <property type="match status" value="1"/>
</dbReference>
<reference evidence="4 5" key="1">
    <citation type="submission" date="2020-08" db="EMBL/GenBank/DDBJ databases">
        <title>Genomic Encyclopedia of Type Strains, Phase IV (KMG-IV): sequencing the most valuable type-strain genomes for metagenomic binning, comparative biology and taxonomic classification.</title>
        <authorList>
            <person name="Goeker M."/>
        </authorList>
    </citation>
    <scope>NUCLEOTIDE SEQUENCE [LARGE SCALE GENOMIC DNA]</scope>
    <source>
        <strain evidence="4 5">DSM 22336</strain>
    </source>
</reference>
<dbReference type="EMBL" id="JACIIU010000002">
    <property type="protein sequence ID" value="MBB6260307.1"/>
    <property type="molecule type" value="Genomic_DNA"/>
</dbReference>
<feature type="domain" description="Tip attachment protein J" evidence="2">
    <location>
        <begin position="104"/>
        <end position="264"/>
    </location>
</feature>
<proteinExistence type="predicted"/>
<dbReference type="InterPro" id="IPR025195">
    <property type="entry name" value="GTA_TIM_dom"/>
</dbReference>
<evidence type="ECO:0000259" key="3">
    <source>
        <dbReference type="Pfam" id="PF23666"/>
    </source>
</evidence>
<dbReference type="Pfam" id="PF13550">
    <property type="entry name" value="Phage-tail_3"/>
    <property type="match status" value="1"/>
</dbReference>
<evidence type="ECO:0000313" key="5">
    <source>
        <dbReference type="Proteomes" id="UP000555393"/>
    </source>
</evidence>
<dbReference type="Proteomes" id="UP000555393">
    <property type="component" value="Unassembled WGS sequence"/>
</dbReference>
<feature type="domain" description="GTA TIM-barrel-like" evidence="1">
    <location>
        <begin position="2"/>
        <end position="45"/>
    </location>
</feature>